<evidence type="ECO:0000259" key="6">
    <source>
        <dbReference type="PROSITE" id="PS51829"/>
    </source>
</evidence>
<keyword evidence="1" id="KW-0645">Protease</keyword>
<dbReference type="PANTHER" id="PTHR42884">
    <property type="entry name" value="PROPROTEIN CONVERTASE SUBTILISIN/KEXIN-RELATED"/>
    <property type="match status" value="1"/>
</dbReference>
<keyword evidence="3" id="KW-0720">Serine protease</keyword>
<comment type="caution">
    <text evidence="4">Lacks conserved residue(s) required for the propagation of feature annotation.</text>
</comment>
<keyword evidence="2" id="KW-0378">Hydrolase</keyword>
<dbReference type="GO" id="GO:0016485">
    <property type="term" value="P:protein processing"/>
    <property type="evidence" value="ECO:0007669"/>
    <property type="project" value="TreeGrafter"/>
</dbReference>
<sequence length="980" mass="105493">MDRNHISSNSWGTDACTALARYRRRELRQRQLQGCPFVASGISPCSASQCAGASWTSPPSSCNDVISTYCQDDFNFDADGECASWTYLWTTCTYTHEPWVINRVLQRGVLEGRSGRGIVYVFSAGNGNADGNNVNFEIYMHSRFTITVGATDKLGLHSYYSATGSSLFITAPGGDSTQHSNSWYVAAAGGGCAAQGQGTSYSCPVVSGVVALMLEANPLLTYRDLQGILAATTSRNDPTSPLWTTNAAGFIHNIRYGFGMVDASAAVAAALSWTNWGIEQRIIASSTQHLLTVPHDGSTLSTSVTVGAQSQAWAIEWIEIFLNLNHSSRGDLQLELTSPSGTHSVLTPGPRPETSNPPVEGCSATADTCPTKNNGVCDNPLDCECDYDDCLAANWVGANGQPSLYMPRFNWKMTSVRSWGESPITEIGIGGASTGMGTGSASPYAEMEDLSSRLLARVPPLSASAAAQPEPVRLFSQLYPREVSNRSPTYDPSNLDTELPKPLLDVWTSDEWYNNQTIGELAPLEPEVAAMLGVVAEGTLATIEGQYSIANSKQVAMVESTCGATPALLSLARTNPSQGARDGALWDISALSRVALSRCPSARCAVDLMGYLATRDGFYGGHGTGLPEVAANGELLLVADPTEAWAFQIAPLPPSAQAAAGIATPEAAWHSAVWVAQRVPDEHFVPVANRYVTRDVTEGTPDEATPTLRAVRGEAFRYASHLWEVAEYLTLVHPLGSAGAKPFERLPPLRHGVRRDAQGRRLVDWLLTFGGNEEPEKAPYSNDRLWRTFSLWAPDREWPWPPHTPLATDIYPFSAAPARPLTAGDFLSLIRDVYRGAAHASLDLTRNLASGPYGDPSRYDGNQLSPGGTFPRAISMFRTSYSHVTEIGRPTSASDRPWLGGRVWATQGAPHAAVYTPLHILPDVAVDAPTQLPHAFVQGSLHRSDVFEPSGSYFWQTNLVNNWARANGCRSSSILPGGSK</sequence>
<evidence type="ECO:0000256" key="1">
    <source>
        <dbReference type="ARBA" id="ARBA00022670"/>
    </source>
</evidence>
<dbReference type="GO" id="GO:0012505">
    <property type="term" value="C:endomembrane system"/>
    <property type="evidence" value="ECO:0007669"/>
    <property type="project" value="UniProtKB-ARBA"/>
</dbReference>
<dbReference type="AlphaFoldDB" id="A0A0M0K8I6"/>
<dbReference type="Proteomes" id="UP000037460">
    <property type="component" value="Unassembled WGS sequence"/>
</dbReference>
<dbReference type="PROSITE" id="PS51892">
    <property type="entry name" value="SUBTILASE"/>
    <property type="match status" value="1"/>
</dbReference>
<organism evidence="7 8">
    <name type="scientific">Chrysochromulina tobinii</name>
    <dbReference type="NCBI Taxonomy" id="1460289"/>
    <lineage>
        <taxon>Eukaryota</taxon>
        <taxon>Haptista</taxon>
        <taxon>Haptophyta</taxon>
        <taxon>Prymnesiophyceae</taxon>
        <taxon>Prymnesiales</taxon>
        <taxon>Chrysochromulinaceae</taxon>
        <taxon>Chrysochromulina</taxon>
    </lineage>
</organism>
<evidence type="ECO:0000256" key="4">
    <source>
        <dbReference type="PROSITE-ProRule" id="PRU01240"/>
    </source>
</evidence>
<comment type="caution">
    <text evidence="7">The sequence shown here is derived from an EMBL/GenBank/DDBJ whole genome shotgun (WGS) entry which is preliminary data.</text>
</comment>
<evidence type="ECO:0000313" key="8">
    <source>
        <dbReference type="Proteomes" id="UP000037460"/>
    </source>
</evidence>
<dbReference type="GO" id="GO:0016020">
    <property type="term" value="C:membrane"/>
    <property type="evidence" value="ECO:0007669"/>
    <property type="project" value="TreeGrafter"/>
</dbReference>
<feature type="domain" description="P/Homo B" evidence="6">
    <location>
        <begin position="276"/>
        <end position="460"/>
    </location>
</feature>
<protein>
    <submittedName>
        <fullName evidence="7">C69 family</fullName>
    </submittedName>
</protein>
<dbReference type="Pfam" id="PF00082">
    <property type="entry name" value="Peptidase_S8"/>
    <property type="match status" value="1"/>
</dbReference>
<feature type="region of interest" description="Disordered" evidence="5">
    <location>
        <begin position="337"/>
        <end position="359"/>
    </location>
</feature>
<feature type="non-terminal residue" evidence="7">
    <location>
        <position position="980"/>
    </location>
</feature>
<dbReference type="SUPFAM" id="SSF52743">
    <property type="entry name" value="Subtilisin-like"/>
    <property type="match status" value="1"/>
</dbReference>
<dbReference type="Pfam" id="PF01483">
    <property type="entry name" value="P_proprotein"/>
    <property type="match status" value="1"/>
</dbReference>
<dbReference type="InterPro" id="IPR036852">
    <property type="entry name" value="Peptidase_S8/S53_dom_sf"/>
</dbReference>
<dbReference type="InterPro" id="IPR008979">
    <property type="entry name" value="Galactose-bd-like_sf"/>
</dbReference>
<dbReference type="GO" id="GO:0004252">
    <property type="term" value="F:serine-type endopeptidase activity"/>
    <property type="evidence" value="ECO:0007669"/>
    <property type="project" value="InterPro"/>
</dbReference>
<reference evidence="8" key="1">
    <citation type="journal article" date="2015" name="PLoS Genet.">
        <title>Genome Sequence and Transcriptome Analyses of Chrysochromulina tobin: Metabolic Tools for Enhanced Algal Fitness in the Prominent Order Prymnesiales (Haptophyceae).</title>
        <authorList>
            <person name="Hovde B.T."/>
            <person name="Deodato C.R."/>
            <person name="Hunsperger H.M."/>
            <person name="Ryken S.A."/>
            <person name="Yost W."/>
            <person name="Jha R.K."/>
            <person name="Patterson J."/>
            <person name="Monnat R.J. Jr."/>
            <person name="Barlow S.B."/>
            <person name="Starkenburg S.R."/>
            <person name="Cattolico R.A."/>
        </authorList>
    </citation>
    <scope>NUCLEOTIDE SEQUENCE</scope>
    <source>
        <strain evidence="8">CCMP291</strain>
    </source>
</reference>
<dbReference type="InterPro" id="IPR023828">
    <property type="entry name" value="Peptidase_S8_Ser-AS"/>
</dbReference>
<dbReference type="PROSITE" id="PS00138">
    <property type="entry name" value="SUBTILASE_SER"/>
    <property type="match status" value="1"/>
</dbReference>
<comment type="similarity">
    <text evidence="4">Belongs to the peptidase S8 family.</text>
</comment>
<evidence type="ECO:0000256" key="5">
    <source>
        <dbReference type="SAM" id="MobiDB-lite"/>
    </source>
</evidence>
<name>A0A0M0K8I6_9EUKA</name>
<dbReference type="Gene3D" id="2.60.120.260">
    <property type="entry name" value="Galactose-binding domain-like"/>
    <property type="match status" value="1"/>
</dbReference>
<accession>A0A0M0K8I6</accession>
<evidence type="ECO:0000256" key="3">
    <source>
        <dbReference type="ARBA" id="ARBA00022825"/>
    </source>
</evidence>
<dbReference type="PANTHER" id="PTHR42884:SF14">
    <property type="entry name" value="NEUROENDOCRINE CONVERTASE 1"/>
    <property type="match status" value="1"/>
</dbReference>
<dbReference type="OrthoDB" id="300641at2759"/>
<keyword evidence="8" id="KW-1185">Reference proteome</keyword>
<dbReference type="EMBL" id="JWZX01001050">
    <property type="protein sequence ID" value="KOO34912.1"/>
    <property type="molecule type" value="Genomic_DNA"/>
</dbReference>
<dbReference type="Gene3D" id="3.40.50.200">
    <property type="entry name" value="Peptidase S8/S53 domain"/>
    <property type="match status" value="1"/>
</dbReference>
<proteinExistence type="inferred from homology"/>
<evidence type="ECO:0000313" key="7">
    <source>
        <dbReference type="EMBL" id="KOO34912.1"/>
    </source>
</evidence>
<evidence type="ECO:0000256" key="2">
    <source>
        <dbReference type="ARBA" id="ARBA00022801"/>
    </source>
</evidence>
<dbReference type="InterPro" id="IPR000209">
    <property type="entry name" value="Peptidase_S8/S53_dom"/>
</dbReference>
<dbReference type="InterPro" id="IPR002884">
    <property type="entry name" value="P_dom"/>
</dbReference>
<dbReference type="SUPFAM" id="SSF49785">
    <property type="entry name" value="Galactose-binding domain-like"/>
    <property type="match status" value="1"/>
</dbReference>
<dbReference type="PROSITE" id="PS51829">
    <property type="entry name" value="P_HOMO_B"/>
    <property type="match status" value="1"/>
</dbReference>
<dbReference type="GO" id="GO:0005737">
    <property type="term" value="C:cytoplasm"/>
    <property type="evidence" value="ECO:0007669"/>
    <property type="project" value="UniProtKB-ARBA"/>
</dbReference>
<gene>
    <name evidence="7" type="ORF">Ctob_016071</name>
</gene>